<organism evidence="4 5">
    <name type="scientific">Solilutibacter pythonis</name>
    <dbReference type="NCBI Taxonomy" id="2483112"/>
    <lineage>
        <taxon>Bacteria</taxon>
        <taxon>Pseudomonadati</taxon>
        <taxon>Pseudomonadota</taxon>
        <taxon>Gammaproteobacteria</taxon>
        <taxon>Lysobacterales</taxon>
        <taxon>Lysobacteraceae</taxon>
        <taxon>Solilutibacter</taxon>
    </lineage>
</organism>
<dbReference type="Proteomes" id="UP000275012">
    <property type="component" value="Unassembled WGS sequence"/>
</dbReference>
<gene>
    <name evidence="4" type="ORF">EBB59_12295</name>
</gene>
<dbReference type="InterPro" id="IPR013520">
    <property type="entry name" value="Ribonucl_H"/>
</dbReference>
<protein>
    <submittedName>
        <fullName evidence="4">3'-5' exonuclease</fullName>
    </submittedName>
</protein>
<keyword evidence="5" id="KW-1185">Reference proteome</keyword>
<evidence type="ECO:0000256" key="2">
    <source>
        <dbReference type="ARBA" id="ARBA00022839"/>
    </source>
</evidence>
<dbReference type="PANTHER" id="PTHR30231:SF7">
    <property type="entry name" value="BLR4117 PROTEIN"/>
    <property type="match status" value="1"/>
</dbReference>
<proteinExistence type="predicted"/>
<name>A0A3M2HJ16_9GAMM</name>
<dbReference type="RefSeq" id="WP_122102447.1">
    <property type="nucleotide sequence ID" value="NZ_RFLY01000022.1"/>
</dbReference>
<dbReference type="Pfam" id="PF00929">
    <property type="entry name" value="RNase_T"/>
    <property type="match status" value="1"/>
</dbReference>
<keyword evidence="1" id="KW-0540">Nuclease</keyword>
<dbReference type="GO" id="GO:0005829">
    <property type="term" value="C:cytosol"/>
    <property type="evidence" value="ECO:0007669"/>
    <property type="project" value="TreeGrafter"/>
</dbReference>
<dbReference type="SUPFAM" id="SSF53098">
    <property type="entry name" value="Ribonuclease H-like"/>
    <property type="match status" value="1"/>
</dbReference>
<evidence type="ECO:0000256" key="1">
    <source>
        <dbReference type="ARBA" id="ARBA00022722"/>
    </source>
</evidence>
<dbReference type="AlphaFoldDB" id="A0A3M2HJ16"/>
<keyword evidence="2 4" id="KW-0269">Exonuclease</keyword>
<dbReference type="GO" id="GO:0008408">
    <property type="term" value="F:3'-5' exonuclease activity"/>
    <property type="evidence" value="ECO:0007669"/>
    <property type="project" value="TreeGrafter"/>
</dbReference>
<dbReference type="SMART" id="SM00479">
    <property type="entry name" value="EXOIII"/>
    <property type="match status" value="1"/>
</dbReference>
<evidence type="ECO:0000313" key="4">
    <source>
        <dbReference type="EMBL" id="RMH87913.1"/>
    </source>
</evidence>
<evidence type="ECO:0000259" key="3">
    <source>
        <dbReference type="SMART" id="SM00479"/>
    </source>
</evidence>
<comment type="caution">
    <text evidence="4">The sequence shown here is derived from an EMBL/GenBank/DDBJ whole genome shotgun (WGS) entry which is preliminary data.</text>
</comment>
<evidence type="ECO:0000313" key="5">
    <source>
        <dbReference type="Proteomes" id="UP000275012"/>
    </source>
</evidence>
<dbReference type="EMBL" id="RFLY01000022">
    <property type="protein sequence ID" value="RMH87913.1"/>
    <property type="molecule type" value="Genomic_DNA"/>
</dbReference>
<dbReference type="GO" id="GO:0003676">
    <property type="term" value="F:nucleic acid binding"/>
    <property type="evidence" value="ECO:0007669"/>
    <property type="project" value="InterPro"/>
</dbReference>
<dbReference type="OrthoDB" id="5497329at2"/>
<dbReference type="PANTHER" id="PTHR30231">
    <property type="entry name" value="DNA POLYMERASE III SUBUNIT EPSILON"/>
    <property type="match status" value="1"/>
</dbReference>
<sequence length="209" mass="23336">MSAPGPLQRWWTRRRHGEGEWGALFAPPPREEWVSLDLETTGMDTASDHILSLAAVPVRDGRAMLSERFTRRIRPDRGFDIESIRHHHITPEEAAAGLPVTRAVREFLHWLGPRALLGYYLAFDLRMLAPHVRAITGFALPNARHDLADEVLAAQRRCRPDAPPNLDFRFIADTLGVPVLGRHSALGDALTVAACWLALRAKGWQPPVG</sequence>
<dbReference type="InterPro" id="IPR012337">
    <property type="entry name" value="RNaseH-like_sf"/>
</dbReference>
<dbReference type="Gene3D" id="3.30.420.10">
    <property type="entry name" value="Ribonuclease H-like superfamily/Ribonuclease H"/>
    <property type="match status" value="1"/>
</dbReference>
<reference evidence="4 5" key="1">
    <citation type="submission" date="2018-10" db="EMBL/GenBank/DDBJ databases">
        <title>Proposal of Lysobacter pythonis sp. nov. isolated from royal pythons (Python regius).</title>
        <authorList>
            <person name="Hans-Juergen B."/>
            <person name="Huptas C."/>
            <person name="Sandra B."/>
            <person name="Igor L."/>
            <person name="Joachim S."/>
            <person name="Siegfried S."/>
            <person name="Mareike W."/>
            <person name="Peter K."/>
        </authorList>
    </citation>
    <scope>NUCLEOTIDE SEQUENCE [LARGE SCALE GENOMIC DNA]</scope>
    <source>
        <strain evidence="4 5">4284/11</strain>
    </source>
</reference>
<dbReference type="GO" id="GO:0006259">
    <property type="term" value="P:DNA metabolic process"/>
    <property type="evidence" value="ECO:0007669"/>
    <property type="project" value="UniProtKB-ARBA"/>
</dbReference>
<feature type="domain" description="Exonuclease" evidence="3">
    <location>
        <begin position="32"/>
        <end position="205"/>
    </location>
</feature>
<accession>A0A3M2HJ16</accession>
<dbReference type="CDD" id="cd06127">
    <property type="entry name" value="DEDDh"/>
    <property type="match status" value="1"/>
</dbReference>
<keyword evidence="2 4" id="KW-0378">Hydrolase</keyword>
<dbReference type="InterPro" id="IPR036397">
    <property type="entry name" value="RNaseH_sf"/>
</dbReference>